<feature type="transmembrane region" description="Helical" evidence="8">
    <location>
        <begin position="109"/>
        <end position="133"/>
    </location>
</feature>
<feature type="transmembrane region" description="Helical" evidence="8">
    <location>
        <begin position="326"/>
        <end position="345"/>
    </location>
</feature>
<dbReference type="PANTHER" id="PTHR11328">
    <property type="entry name" value="MAJOR FACILITATOR SUPERFAMILY DOMAIN-CONTAINING PROTEIN"/>
    <property type="match status" value="1"/>
</dbReference>
<feature type="transmembrane region" description="Helical" evidence="8">
    <location>
        <begin position="300"/>
        <end position="320"/>
    </location>
</feature>
<evidence type="ECO:0000256" key="6">
    <source>
        <dbReference type="ARBA" id="ARBA00022989"/>
    </source>
</evidence>
<feature type="transmembrane region" description="Helical" evidence="8">
    <location>
        <begin position="12"/>
        <end position="34"/>
    </location>
</feature>
<evidence type="ECO:0000256" key="1">
    <source>
        <dbReference type="ARBA" id="ARBA00004651"/>
    </source>
</evidence>
<dbReference type="GO" id="GO:0015293">
    <property type="term" value="F:symporter activity"/>
    <property type="evidence" value="ECO:0007669"/>
    <property type="project" value="InterPro"/>
</dbReference>
<dbReference type="PANTHER" id="PTHR11328:SF24">
    <property type="entry name" value="MAJOR FACILITATOR SUPERFAMILY (MFS) PROFILE DOMAIN-CONTAINING PROTEIN"/>
    <property type="match status" value="1"/>
</dbReference>
<feature type="transmembrane region" description="Helical" evidence="8">
    <location>
        <begin position="366"/>
        <end position="390"/>
    </location>
</feature>
<dbReference type="RefSeq" id="WP_127706095.1">
    <property type="nucleotide sequence ID" value="NZ_SACO01000002.1"/>
</dbReference>
<dbReference type="OrthoDB" id="9764596at2"/>
<dbReference type="GO" id="GO:0006814">
    <property type="term" value="P:sodium ion transport"/>
    <property type="evidence" value="ECO:0007669"/>
    <property type="project" value="InterPro"/>
</dbReference>
<proteinExistence type="inferred from homology"/>
<evidence type="ECO:0000256" key="2">
    <source>
        <dbReference type="ARBA" id="ARBA00009617"/>
    </source>
</evidence>
<accession>A0A3S2VFN4</accession>
<comment type="similarity">
    <text evidence="2">Belongs to the sodium:galactoside symporter (TC 2.A.2) family.</text>
</comment>
<keyword evidence="5 8" id="KW-0812">Transmembrane</keyword>
<evidence type="ECO:0000256" key="8">
    <source>
        <dbReference type="SAM" id="Phobius"/>
    </source>
</evidence>
<dbReference type="GO" id="GO:0008643">
    <property type="term" value="P:carbohydrate transport"/>
    <property type="evidence" value="ECO:0007669"/>
    <property type="project" value="InterPro"/>
</dbReference>
<keyword evidence="6 8" id="KW-1133">Transmembrane helix</keyword>
<keyword evidence="4" id="KW-1003">Cell membrane</keyword>
<dbReference type="EMBL" id="SACO01000002">
    <property type="protein sequence ID" value="RVU06944.1"/>
    <property type="molecule type" value="Genomic_DNA"/>
</dbReference>
<dbReference type="AlphaFoldDB" id="A0A3S2VFN4"/>
<dbReference type="GO" id="GO:0005886">
    <property type="term" value="C:plasma membrane"/>
    <property type="evidence" value="ECO:0007669"/>
    <property type="project" value="UniProtKB-SubCell"/>
</dbReference>
<evidence type="ECO:0000313" key="9">
    <source>
        <dbReference type="EMBL" id="RVU06944.1"/>
    </source>
</evidence>
<dbReference type="InterPro" id="IPR039672">
    <property type="entry name" value="MFS_2"/>
</dbReference>
<dbReference type="InterPro" id="IPR036259">
    <property type="entry name" value="MFS_trans_sf"/>
</dbReference>
<feature type="transmembrane region" description="Helical" evidence="8">
    <location>
        <begin position="153"/>
        <end position="173"/>
    </location>
</feature>
<evidence type="ECO:0000256" key="3">
    <source>
        <dbReference type="ARBA" id="ARBA00022448"/>
    </source>
</evidence>
<evidence type="ECO:0000313" key="10">
    <source>
        <dbReference type="Proteomes" id="UP000282837"/>
    </source>
</evidence>
<feature type="transmembrane region" description="Helical" evidence="8">
    <location>
        <begin position="270"/>
        <end position="288"/>
    </location>
</feature>
<name>A0A3S2VFN4_9SPHN</name>
<evidence type="ECO:0000256" key="5">
    <source>
        <dbReference type="ARBA" id="ARBA00022692"/>
    </source>
</evidence>
<organism evidence="9 10">
    <name type="scientific">Novosphingobium umbonatum</name>
    <dbReference type="NCBI Taxonomy" id="1908524"/>
    <lineage>
        <taxon>Bacteria</taxon>
        <taxon>Pseudomonadati</taxon>
        <taxon>Pseudomonadota</taxon>
        <taxon>Alphaproteobacteria</taxon>
        <taxon>Sphingomonadales</taxon>
        <taxon>Sphingomonadaceae</taxon>
        <taxon>Novosphingobium</taxon>
    </lineage>
</organism>
<keyword evidence="10" id="KW-1185">Reference proteome</keyword>
<feature type="transmembrane region" description="Helical" evidence="8">
    <location>
        <begin position="410"/>
        <end position="436"/>
    </location>
</feature>
<dbReference type="InterPro" id="IPR018043">
    <property type="entry name" value="Na/Gal_symport_CS"/>
</dbReference>
<dbReference type="SUPFAM" id="SSF103473">
    <property type="entry name" value="MFS general substrate transporter"/>
    <property type="match status" value="1"/>
</dbReference>
<feature type="transmembrane region" description="Helical" evidence="8">
    <location>
        <begin position="179"/>
        <end position="202"/>
    </location>
</feature>
<feature type="transmembrane region" description="Helical" evidence="8">
    <location>
        <begin position="81"/>
        <end position="103"/>
    </location>
</feature>
<keyword evidence="3" id="KW-0813">Transport</keyword>
<sequence>MTAARLPIKTCLGFGIGTVGMSIMLNAVTSYYPAFMSTVLGQSPEVAGYLMMGAKLYDAVADVIIGSMSDKSRSRWGRRRPFMLAGALLSAISFLMLFAPPALSQSALIAYMIAAQVIYSTAYSLFAVPYMALPAELTAGFGERTRLLSFRTVFVSIGQMLATAGTAAIVKAGGAGASAYATMGLVMALVIFGAMTATVLSVPTTHGEERKEGDAPALSLARQIALMGRNRPYRLLLGAKVFQFLAFASMGSTGLLFMLNVLGLGYDGQILLTAVQNIATALSMPLWVRTGASMGKRKTYLIGVFLFCATALSWLLVGHGVSTAGIVLRGIGSGFGSGALILMSISMLGDTMVYDRAITGMAREGLLSSTVAVVEKASFALGVAVLGIFLRMAHYIPTTGGKLVAQPDSAVLALSMGYTAIPAAMFIANGVFLWLYDLDEAKLAQAQAA</sequence>
<keyword evidence="7 8" id="KW-0472">Membrane</keyword>
<comment type="subcellular location">
    <subcellularLocation>
        <location evidence="1">Cell membrane</location>
        <topology evidence="1">Multi-pass membrane protein</topology>
    </subcellularLocation>
</comment>
<protein>
    <submittedName>
        <fullName evidence="9">MFS transporter</fullName>
    </submittedName>
</protein>
<reference evidence="9 10" key="1">
    <citation type="submission" date="2019-01" db="EMBL/GenBank/DDBJ databases">
        <authorList>
            <person name="Chen W.-M."/>
        </authorList>
    </citation>
    <scope>NUCLEOTIDE SEQUENCE [LARGE SCALE GENOMIC DNA]</scope>
    <source>
        <strain evidence="9 10">FSY-9</strain>
    </source>
</reference>
<evidence type="ECO:0000256" key="7">
    <source>
        <dbReference type="ARBA" id="ARBA00023136"/>
    </source>
</evidence>
<feature type="transmembrane region" description="Helical" evidence="8">
    <location>
        <begin position="46"/>
        <end position="69"/>
    </location>
</feature>
<feature type="transmembrane region" description="Helical" evidence="8">
    <location>
        <begin position="235"/>
        <end position="258"/>
    </location>
</feature>
<dbReference type="PROSITE" id="PS00872">
    <property type="entry name" value="NA_GALACTOSIDE_SYMP"/>
    <property type="match status" value="1"/>
</dbReference>
<dbReference type="Gene3D" id="1.20.1250.20">
    <property type="entry name" value="MFS general substrate transporter like domains"/>
    <property type="match status" value="2"/>
</dbReference>
<comment type="caution">
    <text evidence="9">The sequence shown here is derived from an EMBL/GenBank/DDBJ whole genome shotgun (WGS) entry which is preliminary data.</text>
</comment>
<gene>
    <name evidence="9" type="ORF">EOE18_03005</name>
</gene>
<dbReference type="Pfam" id="PF13347">
    <property type="entry name" value="MFS_2"/>
    <property type="match status" value="1"/>
</dbReference>
<evidence type="ECO:0000256" key="4">
    <source>
        <dbReference type="ARBA" id="ARBA00022475"/>
    </source>
</evidence>
<dbReference type="Proteomes" id="UP000282837">
    <property type="component" value="Unassembled WGS sequence"/>
</dbReference>